<name>A0AAJ4NH98_PRORE</name>
<organism evidence="2 3">
    <name type="scientific">Providencia rettgeri</name>
    <dbReference type="NCBI Taxonomy" id="587"/>
    <lineage>
        <taxon>Bacteria</taxon>
        <taxon>Pseudomonadati</taxon>
        <taxon>Pseudomonadota</taxon>
        <taxon>Gammaproteobacteria</taxon>
        <taxon>Enterobacterales</taxon>
        <taxon>Morganellaceae</taxon>
        <taxon>Providencia</taxon>
    </lineage>
</organism>
<protein>
    <submittedName>
        <fullName evidence="2">Uncharacterized protein</fullName>
    </submittedName>
</protein>
<gene>
    <name evidence="2" type="ORF">KOF27_13740</name>
</gene>
<evidence type="ECO:0000313" key="2">
    <source>
        <dbReference type="EMBL" id="QWQ19676.1"/>
    </source>
</evidence>
<dbReference type="RefSeq" id="WP_140170844.1">
    <property type="nucleotide sequence ID" value="NZ_CP076405.1"/>
</dbReference>
<dbReference type="AlphaFoldDB" id="A0AAJ4NH98"/>
<sequence>MSKDMASFSINYNDVVNLKAILNEGGLEEFYRYLADKGDRYSLAAPGSYNEHSFLSRLYFHYGLDVYSDELKYMYLREKLYRVQQDLAKEYMVLIESKFKNNMDKRGVINISSEDIYKHYMNVLEKNNMFMGYWDTNIAMLFFTTEERGEYWDSKLNNSDSFKGQVIHYFKTINFLLDIYDKYTDKKGTPIAWYLKNNYDLFMYERGYELIEEQKDIILKDKDLCDLIYTVHMKYVKYKDEIDIKIGNVHDLINYQENELFYSDKIDLKNKIKLEVLEKDINNRRKKRSVGNYTDEFVTKKDDAIRIYEEFKKIQKSEVIYDYLESEGSKYAVIANGLIKEKSLSGKVASNFIDTELKKNGINESKIILDKLKLDLAEDTLLTFISRSDSDGVIRGDLTSQETQHIHYNAFERNGISRYGWTLTIPYQILPESRHKEIHLEMLKSAGNDQAEFQFSIYLSDEMFLEIIKNPKIDSIKYYTNWGGTLLTIDNIKEAGAVFGDYFVESGITLKEDIAAYVNELKKVIPKSDLDIYGVESKISQTKTQPINQGAPSTPPIKYPHNIVDKSILESSYPKAEPNRQLAPLTTNLLDSSKFENNEAPTNYYLERPSVVLPGTSGFKDFPTDTIRNNNHFENMIDNLRDNMSSMNNSMDSFEDKYSIPSMPSIPEFSYSGYSSGGSFSFN</sequence>
<proteinExistence type="predicted"/>
<keyword evidence="1" id="KW-0175">Coiled coil</keyword>
<dbReference type="EMBL" id="CP076405">
    <property type="protein sequence ID" value="QWQ19676.1"/>
    <property type="molecule type" value="Genomic_DNA"/>
</dbReference>
<dbReference type="Proteomes" id="UP000682358">
    <property type="component" value="Chromosome"/>
</dbReference>
<feature type="coiled-coil region" evidence="1">
    <location>
        <begin position="630"/>
        <end position="657"/>
    </location>
</feature>
<reference evidence="2" key="1">
    <citation type="submission" date="2021-06" db="EMBL/GenBank/DDBJ databases">
        <title>Emergence of genetically related NDM-1-producing Providencia rettgeri strains in Argentina.</title>
        <authorList>
            <person name="Pasteran F."/>
            <person name="Meo A."/>
            <person name="Gomez S."/>
            <person name="Derdoy L."/>
            <person name="Albronoz E."/>
            <person name="Faccone D."/>
            <person name="Guerriero L."/>
            <person name="Archuby D."/>
            <person name="Tarzia A."/>
            <person name="Lopez M."/>
            <person name="Corso A."/>
        </authorList>
    </citation>
    <scope>NUCLEOTIDE SEQUENCE</scope>
    <source>
        <strain evidence="2">PreM15628</strain>
    </source>
</reference>
<evidence type="ECO:0000313" key="3">
    <source>
        <dbReference type="Proteomes" id="UP000682358"/>
    </source>
</evidence>
<evidence type="ECO:0000256" key="1">
    <source>
        <dbReference type="SAM" id="Coils"/>
    </source>
</evidence>
<accession>A0AAJ4NH98</accession>